<keyword evidence="4 7" id="KW-0472">Membrane</keyword>
<gene>
    <name evidence="9" type="ORF">SCAR479_11031</name>
</gene>
<keyword evidence="3 7" id="KW-1133">Transmembrane helix</keyword>
<evidence type="ECO:0000256" key="1">
    <source>
        <dbReference type="ARBA" id="ARBA00004141"/>
    </source>
</evidence>
<accession>A0ABR2XFC4</accession>
<comment type="similarity">
    <text evidence="5">Belongs to the SAT4 family.</text>
</comment>
<feature type="region of interest" description="Disordered" evidence="6">
    <location>
        <begin position="323"/>
        <end position="343"/>
    </location>
</feature>
<feature type="transmembrane region" description="Helical" evidence="7">
    <location>
        <begin position="194"/>
        <end position="217"/>
    </location>
</feature>
<evidence type="ECO:0000313" key="10">
    <source>
        <dbReference type="Proteomes" id="UP001465668"/>
    </source>
</evidence>
<comment type="caution">
    <text evidence="9">The sequence shown here is derived from an EMBL/GenBank/DDBJ whole genome shotgun (WGS) entry which is preliminary data.</text>
</comment>
<reference evidence="9 10" key="1">
    <citation type="submission" date="2024-02" db="EMBL/GenBank/DDBJ databases">
        <title>First draft genome assembly of two strains of Seiridium cardinale.</title>
        <authorList>
            <person name="Emiliani G."/>
            <person name="Scali E."/>
        </authorList>
    </citation>
    <scope>NUCLEOTIDE SEQUENCE [LARGE SCALE GENOMIC DNA]</scope>
    <source>
        <strain evidence="9 10">BM-138-000479</strain>
    </source>
</reference>
<feature type="compositionally biased region" description="Polar residues" evidence="6">
    <location>
        <begin position="328"/>
        <end position="343"/>
    </location>
</feature>
<feature type="transmembrane region" description="Helical" evidence="7">
    <location>
        <begin position="229"/>
        <end position="248"/>
    </location>
</feature>
<dbReference type="PANTHER" id="PTHR33048:SF47">
    <property type="entry name" value="INTEGRAL MEMBRANE PROTEIN-RELATED"/>
    <property type="match status" value="1"/>
</dbReference>
<keyword evidence="10" id="KW-1185">Reference proteome</keyword>
<evidence type="ECO:0000256" key="4">
    <source>
        <dbReference type="ARBA" id="ARBA00023136"/>
    </source>
</evidence>
<dbReference type="EMBL" id="JARVKM010000063">
    <property type="protein sequence ID" value="KAK9772331.1"/>
    <property type="molecule type" value="Genomic_DNA"/>
</dbReference>
<feature type="transmembrane region" description="Helical" evidence="7">
    <location>
        <begin position="29"/>
        <end position="51"/>
    </location>
</feature>
<dbReference type="PANTHER" id="PTHR33048">
    <property type="entry name" value="PTH11-LIKE INTEGRAL MEMBRANE PROTEIN (AFU_ORTHOLOGUE AFUA_5G11245)"/>
    <property type="match status" value="1"/>
</dbReference>
<feature type="transmembrane region" description="Helical" evidence="7">
    <location>
        <begin position="268"/>
        <end position="291"/>
    </location>
</feature>
<dbReference type="InterPro" id="IPR049326">
    <property type="entry name" value="Rhodopsin_dom_fungi"/>
</dbReference>
<evidence type="ECO:0000313" key="9">
    <source>
        <dbReference type="EMBL" id="KAK9772331.1"/>
    </source>
</evidence>
<evidence type="ECO:0000256" key="6">
    <source>
        <dbReference type="SAM" id="MobiDB-lite"/>
    </source>
</evidence>
<evidence type="ECO:0000256" key="7">
    <source>
        <dbReference type="SAM" id="Phobius"/>
    </source>
</evidence>
<keyword evidence="2 7" id="KW-0812">Transmembrane</keyword>
<name>A0ABR2XFC4_9PEZI</name>
<feature type="transmembrane region" description="Helical" evidence="7">
    <location>
        <begin position="63"/>
        <end position="88"/>
    </location>
</feature>
<feature type="domain" description="Rhodopsin" evidence="8">
    <location>
        <begin position="47"/>
        <end position="295"/>
    </location>
</feature>
<evidence type="ECO:0000259" key="8">
    <source>
        <dbReference type="Pfam" id="PF20684"/>
    </source>
</evidence>
<protein>
    <recommendedName>
        <fullName evidence="8">Rhodopsin domain-containing protein</fullName>
    </recommendedName>
</protein>
<feature type="transmembrane region" description="Helical" evidence="7">
    <location>
        <begin position="108"/>
        <end position="128"/>
    </location>
</feature>
<dbReference type="InterPro" id="IPR052337">
    <property type="entry name" value="SAT4-like"/>
</dbReference>
<dbReference type="Pfam" id="PF20684">
    <property type="entry name" value="Fung_rhodopsin"/>
    <property type="match status" value="1"/>
</dbReference>
<dbReference type="Proteomes" id="UP001465668">
    <property type="component" value="Unassembled WGS sequence"/>
</dbReference>
<comment type="subcellular location">
    <subcellularLocation>
        <location evidence="1">Membrane</location>
        <topology evidence="1">Multi-pass membrane protein</topology>
    </subcellularLocation>
</comment>
<evidence type="ECO:0000256" key="2">
    <source>
        <dbReference type="ARBA" id="ARBA00022692"/>
    </source>
</evidence>
<evidence type="ECO:0000256" key="3">
    <source>
        <dbReference type="ARBA" id="ARBA00022989"/>
    </source>
</evidence>
<proteinExistence type="inferred from homology"/>
<organism evidence="9 10">
    <name type="scientific">Seiridium cardinale</name>
    <dbReference type="NCBI Taxonomy" id="138064"/>
    <lineage>
        <taxon>Eukaryota</taxon>
        <taxon>Fungi</taxon>
        <taxon>Dikarya</taxon>
        <taxon>Ascomycota</taxon>
        <taxon>Pezizomycotina</taxon>
        <taxon>Sordariomycetes</taxon>
        <taxon>Xylariomycetidae</taxon>
        <taxon>Amphisphaeriales</taxon>
        <taxon>Sporocadaceae</taxon>
        <taxon>Seiridium</taxon>
    </lineage>
</organism>
<sequence>MADTATIISLLGFYDNFGEATPAWNHKGLIIGLTVPFLICSWVCVLFRLYIRLRIIYAPGWDDALVLLFLLTGTANGIGICVASKYGLGQHLLLLSYDDMVGFLKSFYVANASYVMSTALIKASLLFQYLRIFDRGRTRIVCIIVLIFTCLWGTAYMLLAWFPCRPIYGYWNWAKSESCWAWASLNSTEFFATFASHAVMNMLLDFIVLTIPMPLYFRATTSGPTRRRLLLLLTAGTLVSGISIWRLALCVQNKAATYPAFDPTWYGTGVIVLGMMEVNAASICACIPVFWPVLTKRIDQIFVTQEVKITRERRFSEERDDGIELNDGASSMHSRGGSMTSQSQMHLTKQSTHYMDDYVLDQVDPLRTKNNVQVSTELITKSVERKRSERSMF</sequence>
<feature type="transmembrane region" description="Helical" evidence="7">
    <location>
        <begin position="140"/>
        <end position="162"/>
    </location>
</feature>
<evidence type="ECO:0000256" key="5">
    <source>
        <dbReference type="ARBA" id="ARBA00038359"/>
    </source>
</evidence>